<evidence type="ECO:0000313" key="1">
    <source>
        <dbReference type="EMBL" id="KAJ7779242.1"/>
    </source>
</evidence>
<comment type="caution">
    <text evidence="1">The sequence shown here is derived from an EMBL/GenBank/DDBJ whole genome shotgun (WGS) entry which is preliminary data.</text>
</comment>
<dbReference type="PANTHER" id="PTHR21174:SF0">
    <property type="entry name" value="HD PHOSPHOHYDROLASE FAMILY PROTEIN-RELATED"/>
    <property type="match status" value="1"/>
</dbReference>
<keyword evidence="2" id="KW-1185">Reference proteome</keyword>
<evidence type="ECO:0000313" key="2">
    <source>
        <dbReference type="Proteomes" id="UP001215598"/>
    </source>
</evidence>
<reference evidence="1" key="1">
    <citation type="submission" date="2023-03" db="EMBL/GenBank/DDBJ databases">
        <title>Massive genome expansion in bonnet fungi (Mycena s.s.) driven by repeated elements and novel gene families across ecological guilds.</title>
        <authorList>
            <consortium name="Lawrence Berkeley National Laboratory"/>
            <person name="Harder C.B."/>
            <person name="Miyauchi S."/>
            <person name="Viragh M."/>
            <person name="Kuo A."/>
            <person name="Thoen E."/>
            <person name="Andreopoulos B."/>
            <person name="Lu D."/>
            <person name="Skrede I."/>
            <person name="Drula E."/>
            <person name="Henrissat B."/>
            <person name="Morin E."/>
            <person name="Kohler A."/>
            <person name="Barry K."/>
            <person name="LaButti K."/>
            <person name="Morin E."/>
            <person name="Salamov A."/>
            <person name="Lipzen A."/>
            <person name="Mereny Z."/>
            <person name="Hegedus B."/>
            <person name="Baldrian P."/>
            <person name="Stursova M."/>
            <person name="Weitz H."/>
            <person name="Taylor A."/>
            <person name="Grigoriev I.V."/>
            <person name="Nagy L.G."/>
            <person name="Martin F."/>
            <person name="Kauserud H."/>
        </authorList>
    </citation>
    <scope>NUCLEOTIDE SEQUENCE</scope>
    <source>
        <strain evidence="1">CBHHK182m</strain>
    </source>
</reference>
<dbReference type="EMBL" id="JARKIB010000006">
    <property type="protein sequence ID" value="KAJ7779242.1"/>
    <property type="molecule type" value="Genomic_DNA"/>
</dbReference>
<accession>A0AAD7K8G7</accession>
<dbReference type="InterPro" id="IPR009218">
    <property type="entry name" value="HD_phosphohydro"/>
</dbReference>
<dbReference type="PIRSF" id="PIRSF035170">
    <property type="entry name" value="HD_phosphohydro"/>
    <property type="match status" value="1"/>
</dbReference>
<organism evidence="1 2">
    <name type="scientific">Mycena metata</name>
    <dbReference type="NCBI Taxonomy" id="1033252"/>
    <lineage>
        <taxon>Eukaryota</taxon>
        <taxon>Fungi</taxon>
        <taxon>Dikarya</taxon>
        <taxon>Basidiomycota</taxon>
        <taxon>Agaricomycotina</taxon>
        <taxon>Agaricomycetes</taxon>
        <taxon>Agaricomycetidae</taxon>
        <taxon>Agaricales</taxon>
        <taxon>Marasmiineae</taxon>
        <taxon>Mycenaceae</taxon>
        <taxon>Mycena</taxon>
    </lineage>
</organism>
<protein>
    <recommendedName>
        <fullName evidence="3">HD domain-containing protein</fullName>
    </recommendedName>
</protein>
<dbReference type="Proteomes" id="UP001215598">
    <property type="component" value="Unassembled WGS sequence"/>
</dbReference>
<evidence type="ECO:0008006" key="3">
    <source>
        <dbReference type="Google" id="ProtNLM"/>
    </source>
</evidence>
<gene>
    <name evidence="1" type="ORF">B0H16DRAFT_1300511</name>
</gene>
<dbReference type="SUPFAM" id="SSF109604">
    <property type="entry name" value="HD-domain/PDEase-like"/>
    <property type="match status" value="1"/>
</dbReference>
<dbReference type="PANTHER" id="PTHR21174">
    <property type="match status" value="1"/>
</dbReference>
<sequence length="192" mass="22223">MAAQLQTYYSEPQRHYHTLTHISYMLNAFDASGRKDNVMELAIWYHDCVYDPLKGSPWNERQSIQVWEGFCDSVKSKAMAALKEPVSVLIEATILHRLPERLPEGLTGPQVAVFLDFDMSILADSPSVYETYSQEIRQEYSHFTDEEYRIGRTKVLQTFLLHDRIFLGEGTEAMEERARENIKGEISRLQVT</sequence>
<name>A0AAD7K8G7_9AGAR</name>
<dbReference type="AlphaFoldDB" id="A0AAD7K8G7"/>
<proteinExistence type="predicted"/>